<feature type="transmembrane region" description="Helical" evidence="8">
    <location>
        <begin position="231"/>
        <end position="253"/>
    </location>
</feature>
<dbReference type="PANTHER" id="PTHR11654">
    <property type="entry name" value="OLIGOPEPTIDE TRANSPORTER-RELATED"/>
    <property type="match status" value="1"/>
</dbReference>
<feature type="transmembrane region" description="Helical" evidence="8">
    <location>
        <begin position="548"/>
        <end position="567"/>
    </location>
</feature>
<evidence type="ECO:0000313" key="10">
    <source>
        <dbReference type="Proteomes" id="UP001595075"/>
    </source>
</evidence>
<dbReference type="Pfam" id="PF00854">
    <property type="entry name" value="PTR2"/>
    <property type="match status" value="1"/>
</dbReference>
<keyword evidence="4 8" id="KW-1133">Transmembrane helix</keyword>
<dbReference type="InterPro" id="IPR018456">
    <property type="entry name" value="PTR2_symporter_CS"/>
</dbReference>
<evidence type="ECO:0000256" key="8">
    <source>
        <dbReference type="SAM" id="Phobius"/>
    </source>
</evidence>
<evidence type="ECO:0000256" key="7">
    <source>
        <dbReference type="SAM" id="MobiDB-lite"/>
    </source>
</evidence>
<feature type="transmembrane region" description="Helical" evidence="8">
    <location>
        <begin position="173"/>
        <end position="192"/>
    </location>
</feature>
<keyword evidence="3 6" id="KW-0812">Transmembrane</keyword>
<feature type="transmembrane region" description="Helical" evidence="8">
    <location>
        <begin position="520"/>
        <end position="542"/>
    </location>
</feature>
<comment type="caution">
    <text evidence="9">The sequence shown here is derived from an EMBL/GenBank/DDBJ whole genome shotgun (WGS) entry which is preliminary data.</text>
</comment>
<comment type="subcellular location">
    <subcellularLocation>
        <location evidence="1 6">Membrane</location>
        <topology evidence="1 6">Multi-pass membrane protein</topology>
    </subcellularLocation>
</comment>
<organism evidence="9 10">
    <name type="scientific">Oculimacula yallundae</name>
    <dbReference type="NCBI Taxonomy" id="86028"/>
    <lineage>
        <taxon>Eukaryota</taxon>
        <taxon>Fungi</taxon>
        <taxon>Dikarya</taxon>
        <taxon>Ascomycota</taxon>
        <taxon>Pezizomycotina</taxon>
        <taxon>Leotiomycetes</taxon>
        <taxon>Helotiales</taxon>
        <taxon>Ploettnerulaceae</taxon>
        <taxon>Oculimacula</taxon>
    </lineage>
</organism>
<name>A0ABR4C6P7_9HELO</name>
<dbReference type="SUPFAM" id="SSF103473">
    <property type="entry name" value="MFS general substrate transporter"/>
    <property type="match status" value="1"/>
</dbReference>
<evidence type="ECO:0000256" key="2">
    <source>
        <dbReference type="ARBA" id="ARBA00005982"/>
    </source>
</evidence>
<proteinExistence type="inferred from homology"/>
<comment type="similarity">
    <text evidence="2 6">Belongs to the major facilitator superfamily. Proton-dependent oligopeptide transporter (POT/PTR) (TC 2.A.17) family.</text>
</comment>
<dbReference type="InterPro" id="IPR036259">
    <property type="entry name" value="MFS_trans_sf"/>
</dbReference>
<evidence type="ECO:0000256" key="3">
    <source>
        <dbReference type="ARBA" id="ARBA00022692"/>
    </source>
</evidence>
<feature type="transmembrane region" description="Helical" evidence="8">
    <location>
        <begin position="487"/>
        <end position="508"/>
    </location>
</feature>
<dbReference type="EMBL" id="JAZHXI010000012">
    <property type="protein sequence ID" value="KAL2065196.1"/>
    <property type="molecule type" value="Genomic_DNA"/>
</dbReference>
<keyword evidence="6" id="KW-0813">Transport</keyword>
<reference evidence="9 10" key="1">
    <citation type="journal article" date="2024" name="Commun. Biol.">
        <title>Comparative genomic analysis of thermophilic fungi reveals convergent evolutionary adaptations and gene losses.</title>
        <authorList>
            <person name="Steindorff A.S."/>
            <person name="Aguilar-Pontes M.V."/>
            <person name="Robinson A.J."/>
            <person name="Andreopoulos B."/>
            <person name="LaButti K."/>
            <person name="Kuo A."/>
            <person name="Mondo S."/>
            <person name="Riley R."/>
            <person name="Otillar R."/>
            <person name="Haridas S."/>
            <person name="Lipzen A."/>
            <person name="Grimwood J."/>
            <person name="Schmutz J."/>
            <person name="Clum A."/>
            <person name="Reid I.D."/>
            <person name="Moisan M.C."/>
            <person name="Butler G."/>
            <person name="Nguyen T.T.M."/>
            <person name="Dewar K."/>
            <person name="Conant G."/>
            <person name="Drula E."/>
            <person name="Henrissat B."/>
            <person name="Hansel C."/>
            <person name="Singer S."/>
            <person name="Hutchinson M.I."/>
            <person name="de Vries R.P."/>
            <person name="Natvig D.O."/>
            <person name="Powell A.J."/>
            <person name="Tsang A."/>
            <person name="Grigoriev I.V."/>
        </authorList>
    </citation>
    <scope>NUCLEOTIDE SEQUENCE [LARGE SCALE GENOMIC DNA]</scope>
    <source>
        <strain evidence="9 10">CBS 494.80</strain>
    </source>
</reference>
<feature type="transmembrane region" description="Helical" evidence="8">
    <location>
        <begin position="147"/>
        <end position="167"/>
    </location>
</feature>
<dbReference type="Proteomes" id="UP001595075">
    <property type="component" value="Unassembled WGS sequence"/>
</dbReference>
<keyword evidence="5 8" id="KW-0472">Membrane</keyword>
<evidence type="ECO:0000313" key="9">
    <source>
        <dbReference type="EMBL" id="KAL2065196.1"/>
    </source>
</evidence>
<evidence type="ECO:0000256" key="1">
    <source>
        <dbReference type="ARBA" id="ARBA00004141"/>
    </source>
</evidence>
<dbReference type="PROSITE" id="PS01023">
    <property type="entry name" value="PTR2_2"/>
    <property type="match status" value="1"/>
</dbReference>
<evidence type="ECO:0000256" key="5">
    <source>
        <dbReference type="ARBA" id="ARBA00023136"/>
    </source>
</evidence>
<gene>
    <name evidence="9" type="ORF">VTL71DRAFT_2865</name>
</gene>
<feature type="transmembrane region" description="Helical" evidence="8">
    <location>
        <begin position="432"/>
        <end position="453"/>
    </location>
</feature>
<sequence length="615" mass="67647">MNAASGLETIEAAKVHQPPVVAPSKEVFDSAAHDEAVEIPTEEEMRTLRRVSGKIPWSAYTIAFVELCERFSYYGTTAVFVNFIQQPLPPGSNTGAGKDSYQSGALDMGQRASTGLTTFNQFWAYIMPLVGAYMADQYWGRFKTIQIACGIALVGHVILIISAIPQVITNPNAAIACFAIGIVIMGVGVGGFKSNISPLIAEQCEEQVMRIKITPKGERVIMDPAVTTSRVFLYFYLMINIGSLTGSIGMVYAEKYVGFWLSFLLPTCMLLLCPMVIFACKSRYKLTPPQGSTLAKAAKLWSLAMQGKWSANPVTFRKNIKAPGFWDNAKPSHLGANKPAWMTFDDAWVDEVRRGLIACKVFLWYPLYWLAYGQMTNNLTSQAATMKLGGVPNDIVSNFNPLFIVILIPIMDKLVYPACRKAGLKFTPIKRITCGFFLASMAMISACVTQWYIYKESPCAGNNANNCYLDAEETIKWTSDISVWVQLLPYGLIGFSEIMASVTSLEYAFTKAPVNMRSSVTAISLFMNALSSALAQALVALAEDPLLVWNYGVVAVVAFIGGILFWFDNKKIDAEEDAMNMLPSAQYKARETVSDPESVEGTLYGKDSTEKRPSV</sequence>
<keyword evidence="10" id="KW-1185">Reference proteome</keyword>
<evidence type="ECO:0000256" key="6">
    <source>
        <dbReference type="RuleBase" id="RU003755"/>
    </source>
</evidence>
<protein>
    <submittedName>
        <fullName evidence="9">Uncharacterized protein</fullName>
    </submittedName>
</protein>
<dbReference type="InterPro" id="IPR000109">
    <property type="entry name" value="POT_fam"/>
</dbReference>
<dbReference type="Gene3D" id="1.20.1250.20">
    <property type="entry name" value="MFS general substrate transporter like domains"/>
    <property type="match status" value="1"/>
</dbReference>
<feature type="region of interest" description="Disordered" evidence="7">
    <location>
        <begin position="592"/>
        <end position="615"/>
    </location>
</feature>
<evidence type="ECO:0000256" key="4">
    <source>
        <dbReference type="ARBA" id="ARBA00022989"/>
    </source>
</evidence>
<accession>A0ABR4C6P7</accession>
<feature type="transmembrane region" description="Helical" evidence="8">
    <location>
        <begin position="259"/>
        <end position="280"/>
    </location>
</feature>